<dbReference type="AlphaFoldDB" id="A0A0C1U1G8"/>
<dbReference type="PANTHER" id="PTHR47529">
    <property type="entry name" value="PEPTIDYL-PROLYL CIS-TRANS ISOMERASE D"/>
    <property type="match status" value="1"/>
</dbReference>
<proteinExistence type="inferred from homology"/>
<keyword evidence="14" id="KW-1185">Reference proteome</keyword>
<evidence type="ECO:0000313" key="13">
    <source>
        <dbReference type="EMBL" id="KIE41640.1"/>
    </source>
</evidence>
<evidence type="ECO:0000256" key="2">
    <source>
        <dbReference type="ARBA" id="ARBA00022475"/>
    </source>
</evidence>
<evidence type="ECO:0000256" key="4">
    <source>
        <dbReference type="ARBA" id="ARBA00022692"/>
    </source>
</evidence>
<dbReference type="InterPro" id="IPR046357">
    <property type="entry name" value="PPIase_dom_sf"/>
</dbReference>
<keyword evidence="4" id="KW-0812">Transmembrane</keyword>
<dbReference type="InterPro" id="IPR000297">
    <property type="entry name" value="PPIase_PpiC"/>
</dbReference>
<comment type="similarity">
    <text evidence="8">Belongs to the PpiD chaperone family.</text>
</comment>
<keyword evidence="6" id="KW-0472">Membrane</keyword>
<dbReference type="SUPFAM" id="SSF54534">
    <property type="entry name" value="FKBP-like"/>
    <property type="match status" value="1"/>
</dbReference>
<evidence type="ECO:0000256" key="3">
    <source>
        <dbReference type="ARBA" id="ARBA00022519"/>
    </source>
</evidence>
<feature type="chain" id="PRO_5002139190" description="Periplasmic chaperone PpiD" evidence="11">
    <location>
        <begin position="23"/>
        <end position="571"/>
    </location>
</feature>
<evidence type="ECO:0000313" key="14">
    <source>
        <dbReference type="Proteomes" id="UP000031433"/>
    </source>
</evidence>
<evidence type="ECO:0000256" key="11">
    <source>
        <dbReference type="SAM" id="SignalP"/>
    </source>
</evidence>
<comment type="caution">
    <text evidence="13">The sequence shown here is derived from an EMBL/GenBank/DDBJ whole genome shotgun (WGS) entry which is preliminary data.</text>
</comment>
<feature type="domain" description="PpiC" evidence="12">
    <location>
        <begin position="411"/>
        <end position="536"/>
    </location>
</feature>
<evidence type="ECO:0000256" key="7">
    <source>
        <dbReference type="ARBA" id="ARBA00023186"/>
    </source>
</evidence>
<comment type="subcellular location">
    <subcellularLocation>
        <location evidence="1">Cell inner membrane</location>
        <topology evidence="1">Single-pass type II membrane protein</topology>
        <orientation evidence="1">Periplasmic side</orientation>
    </subcellularLocation>
</comment>
<dbReference type="GO" id="GO:0003755">
    <property type="term" value="F:peptidyl-prolyl cis-trans isomerase activity"/>
    <property type="evidence" value="ECO:0007669"/>
    <property type="project" value="InterPro"/>
</dbReference>
<evidence type="ECO:0000256" key="10">
    <source>
        <dbReference type="ARBA" id="ARBA00042775"/>
    </source>
</evidence>
<keyword evidence="3" id="KW-0997">Cell inner membrane</keyword>
<organism evidence="13 14">
    <name type="scientific">Geobacter soli</name>
    <dbReference type="NCBI Taxonomy" id="1510391"/>
    <lineage>
        <taxon>Bacteria</taxon>
        <taxon>Pseudomonadati</taxon>
        <taxon>Thermodesulfobacteriota</taxon>
        <taxon>Desulfuromonadia</taxon>
        <taxon>Geobacterales</taxon>
        <taxon>Geobacteraceae</taxon>
        <taxon>Geobacter</taxon>
    </lineage>
</organism>
<reference evidence="13 14" key="1">
    <citation type="submission" date="2015-01" db="EMBL/GenBank/DDBJ databases">
        <title>Genome sequence of the anaerobic bacterium Geobacter soli GSS01, a dissimilatory Fe(III) reducer from soil.</title>
        <authorList>
            <person name="Yang G."/>
            <person name="Zhou S."/>
        </authorList>
    </citation>
    <scope>NUCLEOTIDE SEQUENCE [LARGE SCALE GENOMIC DNA]</scope>
    <source>
        <strain evidence="13 14">GSS01</strain>
    </source>
</reference>
<dbReference type="InterPro" id="IPR027304">
    <property type="entry name" value="Trigger_fact/SurA_dom_sf"/>
</dbReference>
<evidence type="ECO:0000256" key="6">
    <source>
        <dbReference type="ARBA" id="ARBA00023136"/>
    </source>
</evidence>
<dbReference type="GO" id="GO:0005886">
    <property type="term" value="C:plasma membrane"/>
    <property type="evidence" value="ECO:0007669"/>
    <property type="project" value="UniProtKB-SubCell"/>
</dbReference>
<dbReference type="Gene3D" id="1.10.4030.10">
    <property type="entry name" value="Porin chaperone SurA, peptide-binding domain"/>
    <property type="match status" value="1"/>
</dbReference>
<dbReference type="EMBL" id="JXBL01000001">
    <property type="protein sequence ID" value="KIE41640.1"/>
    <property type="molecule type" value="Genomic_DNA"/>
</dbReference>
<dbReference type="InterPro" id="IPR052029">
    <property type="entry name" value="PpiD_chaperone"/>
</dbReference>
<keyword evidence="11" id="KW-0732">Signal</keyword>
<name>A0A0C1U1G8_9BACT</name>
<evidence type="ECO:0000256" key="9">
    <source>
        <dbReference type="ARBA" id="ARBA00040743"/>
    </source>
</evidence>
<feature type="domain" description="PpiC" evidence="12">
    <location>
        <begin position="151"/>
        <end position="261"/>
    </location>
</feature>
<gene>
    <name evidence="13" type="ORF">SE37_02860</name>
</gene>
<dbReference type="Gene3D" id="3.10.50.40">
    <property type="match status" value="2"/>
</dbReference>
<feature type="signal peptide" evidence="11">
    <location>
        <begin position="1"/>
        <end position="22"/>
    </location>
</feature>
<dbReference type="PANTHER" id="PTHR47529:SF1">
    <property type="entry name" value="PERIPLASMIC CHAPERONE PPID"/>
    <property type="match status" value="1"/>
</dbReference>
<dbReference type="RefSeq" id="WP_039643454.1">
    <property type="nucleotide sequence ID" value="NZ_JXBL01000001.1"/>
</dbReference>
<dbReference type="Gene3D" id="1.10.8.1040">
    <property type="match status" value="1"/>
</dbReference>
<accession>A0A0C1U1G8</accession>
<protein>
    <recommendedName>
        <fullName evidence="9">Periplasmic chaperone PpiD</fullName>
    </recommendedName>
    <alternativeName>
        <fullName evidence="10">Periplasmic folding chaperone</fullName>
    </alternativeName>
</protein>
<evidence type="ECO:0000256" key="1">
    <source>
        <dbReference type="ARBA" id="ARBA00004382"/>
    </source>
</evidence>
<evidence type="ECO:0000256" key="8">
    <source>
        <dbReference type="ARBA" id="ARBA00038408"/>
    </source>
</evidence>
<evidence type="ECO:0000259" key="12">
    <source>
        <dbReference type="Pfam" id="PF13145"/>
    </source>
</evidence>
<keyword evidence="2" id="KW-1003">Cell membrane</keyword>
<dbReference type="Proteomes" id="UP000031433">
    <property type="component" value="Unassembled WGS sequence"/>
</dbReference>
<dbReference type="SUPFAM" id="SSF109998">
    <property type="entry name" value="Triger factor/SurA peptide-binding domain-like"/>
    <property type="match status" value="2"/>
</dbReference>
<sequence>MKKSLVTLMVACIAAGAPVAGYAGSTAKPENVEAAPASADVMTIRVKVPLFSPLFAEFPVATVNDEPITVNDLNASLETVHEGMAEGTQAPRRNFTDILNRIITSKLIIQEGRNIGLDQQEQPKEMIDTFSRKLLREMVLKDHVKDMRPDPKEVEKRYGQLNVEWTFSTLIFKDEADAKKARKALDNGTSFDDLMAAEVKEKRAEAKQNEKLRYEHIHPDIVKIIDSLKPGSVGPVIDMQKGAMLFRLDAVKHSDDPRLKEKAEKEVLTAARFKALEKYRSDLIEKHLKQDKKLIKSLDFEKDKAAFTKFLEDKRPLATIKGEKPVTVADLAEAIRMKFYHGVDMAIDQKKVNKAKDSLLFEILATRAIEKEGRDKGFDKKKEYLDKVADYQDSVIFGHFVEKVIRPDVKVTEDELKAYYEAHKSEYSYPIMVVLDGIAFNDQNAAQSAAEKLRQGMDFKWFKENAEGHVDAKAAGVIQFEDVPVTLKTLPEGLNKVITGAQTGEYRVYSDPNGFNYVILVRNVIPEQVQPFPEVEAAIRKNVQSEQLNKLIVEWADKLRKASDVKIFAEF</sequence>
<keyword evidence="5" id="KW-1133">Transmembrane helix</keyword>
<keyword evidence="7" id="KW-0143">Chaperone</keyword>
<dbReference type="Pfam" id="PF13145">
    <property type="entry name" value="Rotamase_2"/>
    <property type="match status" value="2"/>
</dbReference>
<evidence type="ECO:0000256" key="5">
    <source>
        <dbReference type="ARBA" id="ARBA00022989"/>
    </source>
</evidence>